<name>A0A0G4FDI3_9ALVE</name>
<reference evidence="3" key="1">
    <citation type="submission" date="2014-11" db="EMBL/GenBank/DDBJ databases">
        <authorList>
            <person name="Otto D Thomas"/>
            <person name="Naeem Raeece"/>
        </authorList>
    </citation>
    <scope>NUCLEOTIDE SEQUENCE</scope>
</reference>
<feature type="compositionally biased region" description="Basic and acidic residues" evidence="2">
    <location>
        <begin position="507"/>
        <end position="521"/>
    </location>
</feature>
<sequence>MMRMRTFGSPKDLSLSLLQQSELNSRRQSEKEKTTKDKVKNVKVDKHVEVDPLAGPYNEPTDLDDDDVHAVNSVVLPVIRTAATILLDATQETELKTYKILTNAEDFVEFDEATGAPVWKWKRKDGGETVEAEEVRILLPDGRLSLVPVEVEKRGETTEEFEKRKLNLLDDVQWTLHKIEMELEQDALRLREKTFFILDLVNRRDLAPAHREEAIRSIAFTRPSPNLDDQAAVPLVGPLEVSALNRFQRYKHLVKTALVEQRELQKKYEMSKLSGEAKRIREKVEEYEKKREEMLKKHKEKLKELGPNREQVEGLKENSANSVDGSDREMALGARLFAAIESDRVDDLVDQTTRVLYSEPYLNMLLRKVQDVAVEAVRQRHPVLDVAIMKTVTAAMEVSTRLQRVQKLSLSEGTRILRLLYDENAIGESDQDTTQHIEFAKAALENFVLPVDEGGDGNGRTDGVPRSFLSRLGPRRFFRALSKKAENLKNKVSDKLREIKNDIKEVLKTTEADEKSDHEEEQRDEEDLPSMKHPGELLQEVRNVAVKCVQHSKQLKDFEETVKANLDDAEKQLRSLEARGNAKKISQSDFFVKLNLIKQEIQQMQNIEAFMHEEVSGNYGAGIFG</sequence>
<proteinExistence type="predicted"/>
<feature type="region of interest" description="Disordered" evidence="2">
    <location>
        <begin position="507"/>
        <end position="531"/>
    </location>
</feature>
<accession>A0A0G4FDI3</accession>
<feature type="compositionally biased region" description="Low complexity" evidence="2">
    <location>
        <begin position="13"/>
        <end position="23"/>
    </location>
</feature>
<feature type="region of interest" description="Disordered" evidence="2">
    <location>
        <begin position="1"/>
        <end position="38"/>
    </location>
</feature>
<evidence type="ECO:0000313" key="3">
    <source>
        <dbReference type="EMBL" id="CEM10962.1"/>
    </source>
</evidence>
<evidence type="ECO:0000256" key="1">
    <source>
        <dbReference type="SAM" id="Coils"/>
    </source>
</evidence>
<keyword evidence="1" id="KW-0175">Coiled coil</keyword>
<feature type="compositionally biased region" description="Basic and acidic residues" evidence="2">
    <location>
        <begin position="24"/>
        <end position="38"/>
    </location>
</feature>
<dbReference type="EMBL" id="CDMZ01000286">
    <property type="protein sequence ID" value="CEM10962.1"/>
    <property type="molecule type" value="Genomic_DNA"/>
</dbReference>
<feature type="coiled-coil region" evidence="1">
    <location>
        <begin position="559"/>
        <end position="586"/>
    </location>
</feature>
<dbReference type="VEuPathDB" id="CryptoDB:Cvel_3199"/>
<feature type="coiled-coil region" evidence="1">
    <location>
        <begin position="270"/>
        <end position="304"/>
    </location>
</feature>
<dbReference type="AlphaFoldDB" id="A0A0G4FDI3"/>
<gene>
    <name evidence="3" type="ORF">Cvel_3199</name>
</gene>
<organism evidence="3">
    <name type="scientific">Chromera velia CCMP2878</name>
    <dbReference type="NCBI Taxonomy" id="1169474"/>
    <lineage>
        <taxon>Eukaryota</taxon>
        <taxon>Sar</taxon>
        <taxon>Alveolata</taxon>
        <taxon>Colpodellida</taxon>
        <taxon>Chromeraceae</taxon>
        <taxon>Chromera</taxon>
    </lineage>
</organism>
<evidence type="ECO:0000256" key="2">
    <source>
        <dbReference type="SAM" id="MobiDB-lite"/>
    </source>
</evidence>
<protein>
    <submittedName>
        <fullName evidence="3">Uncharacterized protein</fullName>
    </submittedName>
</protein>